<evidence type="ECO:0000313" key="3">
    <source>
        <dbReference type="Proteomes" id="UP000019373"/>
    </source>
</evidence>
<dbReference type="EMBL" id="KE720798">
    <property type="protein sequence ID" value="ERF75696.1"/>
    <property type="molecule type" value="Genomic_DNA"/>
</dbReference>
<proteinExistence type="predicted"/>
<dbReference type="OMA" id="CEAGTPW"/>
<dbReference type="SUPFAM" id="SSF52540">
    <property type="entry name" value="P-loop containing nucleoside triphosphate hydrolases"/>
    <property type="match status" value="2"/>
</dbReference>
<dbReference type="OrthoDB" id="6118920at2759"/>
<dbReference type="GeneID" id="19236581"/>
<reference evidence="3" key="1">
    <citation type="journal article" date="2014" name="BMC Genomics">
        <title>Genome characteristics reveal the impact of lichenization on lichen-forming fungus Endocarpon pusillum Hedwig (Verrucariales, Ascomycota).</title>
        <authorList>
            <person name="Wang Y.-Y."/>
            <person name="Liu B."/>
            <person name="Zhang X.-Y."/>
            <person name="Zhou Q.-M."/>
            <person name="Zhang T."/>
            <person name="Li H."/>
            <person name="Yu Y.-F."/>
            <person name="Zhang X.-L."/>
            <person name="Hao X.-Y."/>
            <person name="Wang M."/>
            <person name="Wang L."/>
            <person name="Wei J.-C."/>
        </authorList>
    </citation>
    <scope>NUCLEOTIDE SEQUENCE [LARGE SCALE GENOMIC DNA]</scope>
    <source>
        <strain evidence="3">Z07020 / HMAS-L-300199</strain>
    </source>
</reference>
<dbReference type="Gene3D" id="3.40.50.300">
    <property type="entry name" value="P-loop containing nucleotide triphosphate hydrolases"/>
    <property type="match status" value="1"/>
</dbReference>
<organism evidence="2 3">
    <name type="scientific">Endocarpon pusillum (strain Z07020 / HMAS-L-300199)</name>
    <name type="common">Lichen-forming fungus</name>
    <dbReference type="NCBI Taxonomy" id="1263415"/>
    <lineage>
        <taxon>Eukaryota</taxon>
        <taxon>Fungi</taxon>
        <taxon>Dikarya</taxon>
        <taxon>Ascomycota</taxon>
        <taxon>Pezizomycotina</taxon>
        <taxon>Eurotiomycetes</taxon>
        <taxon>Chaetothyriomycetidae</taxon>
        <taxon>Verrucariales</taxon>
        <taxon>Verrucariaceae</taxon>
        <taxon>Endocarpon</taxon>
    </lineage>
</organism>
<dbReference type="AlphaFoldDB" id="U1GUJ2"/>
<dbReference type="HOGENOM" id="CLU_087993_1_1_1"/>
<dbReference type="Proteomes" id="UP000019373">
    <property type="component" value="Unassembled WGS sequence"/>
</dbReference>
<name>U1GUJ2_ENDPU</name>
<dbReference type="InterPro" id="IPR027417">
    <property type="entry name" value="P-loop_NTPase"/>
</dbReference>
<dbReference type="RefSeq" id="XP_007786854.1">
    <property type="nucleotide sequence ID" value="XM_007788664.1"/>
</dbReference>
<evidence type="ECO:0000259" key="1">
    <source>
        <dbReference type="Pfam" id="PF13521"/>
    </source>
</evidence>
<gene>
    <name evidence="2" type="ORF">EPUS_01526</name>
</gene>
<feature type="domain" description="NadR/Ttd14 AAA" evidence="1">
    <location>
        <begin position="12"/>
        <end position="185"/>
    </location>
</feature>
<dbReference type="InterPro" id="IPR038727">
    <property type="entry name" value="NadR/Ttd14_AAA_dom"/>
</dbReference>
<dbReference type="eggNOG" id="ENOG502SPN2">
    <property type="taxonomic scope" value="Eukaryota"/>
</dbReference>
<keyword evidence="3" id="KW-1185">Reference proteome</keyword>
<sequence>MNKLAKKKNPTIYVVGAQCSGKTTLAVALKEHFSSDPTLPPIALLTEAARGVLKRHNFTRSDIREDVNRCIELQRLILEAQWTEELKISEDSMLISDRSGMDPIVYAAKYAHPGATKSLLDSSAWRELRDRMSRSLVIVCEPVKSWLKDDGVRLMPLDWEEWSEIHRSFCAHLEDASIEFYVLSADKAAISDRVSFVTEQWAKFAGLQSTETAETTKRLSSASHTLTP</sequence>
<dbReference type="Pfam" id="PF13521">
    <property type="entry name" value="AAA_28"/>
    <property type="match status" value="1"/>
</dbReference>
<protein>
    <recommendedName>
        <fullName evidence="1">NadR/Ttd14 AAA domain-containing protein</fullName>
    </recommendedName>
</protein>
<accession>U1GUJ2</accession>
<evidence type="ECO:0000313" key="2">
    <source>
        <dbReference type="EMBL" id="ERF75696.1"/>
    </source>
</evidence>